<dbReference type="GO" id="GO:0016301">
    <property type="term" value="F:kinase activity"/>
    <property type="evidence" value="ECO:0007669"/>
    <property type="project" value="UniProtKB-KW"/>
</dbReference>
<keyword evidence="5" id="KW-0067">ATP-binding</keyword>
<evidence type="ECO:0000313" key="8">
    <source>
        <dbReference type="Proteomes" id="UP000254792"/>
    </source>
</evidence>
<evidence type="ECO:0000256" key="2">
    <source>
        <dbReference type="ARBA" id="ARBA00022679"/>
    </source>
</evidence>
<dbReference type="InterPro" id="IPR002173">
    <property type="entry name" value="Carboh/pur_kinase_PfkB_CS"/>
</dbReference>
<dbReference type="Gene3D" id="3.40.1190.20">
    <property type="match status" value="1"/>
</dbReference>
<feature type="domain" description="Carbohydrate kinase PfkB" evidence="6">
    <location>
        <begin position="6"/>
        <end position="306"/>
    </location>
</feature>
<name>A0A345Z3G2_9MOLU</name>
<evidence type="ECO:0000256" key="4">
    <source>
        <dbReference type="ARBA" id="ARBA00022777"/>
    </source>
</evidence>
<dbReference type="PANTHER" id="PTHR43085:SF49">
    <property type="entry name" value="5-DEHYDRO-2-DEOXYGLUCONOKINASE"/>
    <property type="match status" value="1"/>
</dbReference>
<dbReference type="InterPro" id="IPR029056">
    <property type="entry name" value="Ribokinase-like"/>
</dbReference>
<comment type="similarity">
    <text evidence="1">Belongs to the carbohydrate kinase PfkB family.</text>
</comment>
<dbReference type="CDD" id="cd01166">
    <property type="entry name" value="KdgK"/>
    <property type="match status" value="1"/>
</dbReference>
<evidence type="ECO:0000313" key="7">
    <source>
        <dbReference type="EMBL" id="AXK51141.1"/>
    </source>
</evidence>
<dbReference type="NCBIfam" id="TIGR04382">
    <property type="entry name" value="myo_inos_iolC_N"/>
    <property type="match status" value="1"/>
</dbReference>
<dbReference type="InterPro" id="IPR050306">
    <property type="entry name" value="PfkB_Carbo_kinase"/>
</dbReference>
<keyword evidence="8" id="KW-1185">Reference proteome</keyword>
<proteinExistence type="inferred from homology"/>
<dbReference type="PROSITE" id="PS00584">
    <property type="entry name" value="PFKB_KINASES_2"/>
    <property type="match status" value="1"/>
</dbReference>
<dbReference type="PANTHER" id="PTHR43085">
    <property type="entry name" value="HEXOKINASE FAMILY MEMBER"/>
    <property type="match status" value="1"/>
</dbReference>
<evidence type="ECO:0000256" key="3">
    <source>
        <dbReference type="ARBA" id="ARBA00022741"/>
    </source>
</evidence>
<dbReference type="Proteomes" id="UP000254792">
    <property type="component" value="Chromosome"/>
</dbReference>
<dbReference type="RefSeq" id="WP_115558051.1">
    <property type="nucleotide sequence ID" value="NZ_CP031376.1"/>
</dbReference>
<dbReference type="GO" id="GO:0005524">
    <property type="term" value="F:ATP binding"/>
    <property type="evidence" value="ECO:0007669"/>
    <property type="project" value="UniProtKB-KW"/>
</dbReference>
<dbReference type="KEGG" id="salx:SALLE_v1c04670"/>
<sequence>MNGLDIITFGRACIDLNSVEINVPMEKTKTFAKYVGGSPANIAIGCANLGLNVGFIGKLSSDQHGRFINNYLMKKKINTNGIVWDRDNHKSGLTFTEILSPEECSIMMYRQKVADLFIKPSELDEDFIKTTKMVLISGTSLCSSPSRETALKLIEICEENFIEVIFELDYRPYNWKNELETSIYYNLVASHSRIIIGTRDEFDKIFIKNKYSDLEIAEYFLNRNSHLVVIKHGEKGSKAFLKDGTIFESGIFKTKVLKTFGAGDSFASGFLYGYITNQTIMKSLIIGSAAAAIVVSSHSSSESMPTLEKIKEFIKLNEGEKNEVN</sequence>
<keyword evidence="4 7" id="KW-0418">Kinase</keyword>
<dbReference type="Pfam" id="PF00294">
    <property type="entry name" value="PfkB"/>
    <property type="match status" value="1"/>
</dbReference>
<evidence type="ECO:0000256" key="5">
    <source>
        <dbReference type="ARBA" id="ARBA00022840"/>
    </source>
</evidence>
<dbReference type="InterPro" id="IPR011611">
    <property type="entry name" value="PfkB_dom"/>
</dbReference>
<dbReference type="EMBL" id="CP031376">
    <property type="protein sequence ID" value="AXK51141.1"/>
    <property type="molecule type" value="Genomic_DNA"/>
</dbReference>
<reference evidence="7 8" key="1">
    <citation type="submission" date="2018-07" db="EMBL/GenBank/DDBJ databases">
        <title>Complete genome sequence of Spiroplasma alleghenense PLHS-1 (ATCC 51752).</title>
        <authorList>
            <person name="Chou L."/>
            <person name="Lee T.-Y."/>
            <person name="Tsai Y.-M."/>
            <person name="Kuo C.-H."/>
        </authorList>
    </citation>
    <scope>NUCLEOTIDE SEQUENCE [LARGE SCALE GENOMIC DNA]</scope>
    <source>
        <strain evidence="7 8">PLHS-1</strain>
    </source>
</reference>
<protein>
    <submittedName>
        <fullName evidence="7">5-dehydro-2-deoxygluconokinase</fullName>
    </submittedName>
</protein>
<dbReference type="AlphaFoldDB" id="A0A345Z3G2"/>
<keyword evidence="3" id="KW-0547">Nucleotide-binding</keyword>
<dbReference type="InterPro" id="IPR030830">
    <property type="entry name" value="Myo_inos_IolC"/>
</dbReference>
<accession>A0A345Z3G2</accession>
<dbReference type="SUPFAM" id="SSF53613">
    <property type="entry name" value="Ribokinase-like"/>
    <property type="match status" value="1"/>
</dbReference>
<organism evidence="7 8">
    <name type="scientific">Spiroplasma alleghenense</name>
    <dbReference type="NCBI Taxonomy" id="216931"/>
    <lineage>
        <taxon>Bacteria</taxon>
        <taxon>Bacillati</taxon>
        <taxon>Mycoplasmatota</taxon>
        <taxon>Mollicutes</taxon>
        <taxon>Entomoplasmatales</taxon>
        <taxon>Spiroplasmataceae</taxon>
        <taxon>Spiroplasma</taxon>
    </lineage>
</organism>
<dbReference type="Gene3D" id="2.20.150.10">
    <property type="entry name" value="putative 5-dehydro-2- deoxygluconokinase"/>
    <property type="match status" value="1"/>
</dbReference>
<keyword evidence="2" id="KW-0808">Transferase</keyword>
<evidence type="ECO:0000256" key="1">
    <source>
        <dbReference type="ARBA" id="ARBA00010688"/>
    </source>
</evidence>
<evidence type="ECO:0000259" key="6">
    <source>
        <dbReference type="Pfam" id="PF00294"/>
    </source>
</evidence>
<gene>
    <name evidence="7" type="primary">iolC</name>
    <name evidence="7" type="ORF">SALLE_v1c04670</name>
</gene>
<dbReference type="OrthoDB" id="9813569at2"/>
<dbReference type="InterPro" id="IPR023314">
    <property type="entry name" value="Myo_inos_IolC-like_sf"/>
</dbReference>